<sequence>MAMVDREPLIPKHGGYRRLKSFQIAQLAYDLTVRFCERYVDRFSRTRALTPTPKLPPTPRWRSLP</sequence>
<proteinExistence type="predicted"/>
<evidence type="ECO:0000313" key="2">
    <source>
        <dbReference type="Proteomes" id="UP000422108"/>
    </source>
</evidence>
<evidence type="ECO:0000313" key="1">
    <source>
        <dbReference type="EMBL" id="BBO90756.1"/>
    </source>
</evidence>
<dbReference type="AlphaFoldDB" id="A0A5K8ADZ1"/>
<protein>
    <submittedName>
        <fullName evidence="1">Uncharacterized protein</fullName>
    </submittedName>
</protein>
<dbReference type="EMBL" id="AP021879">
    <property type="protein sequence ID" value="BBO90756.1"/>
    <property type="molecule type" value="Genomic_DNA"/>
</dbReference>
<reference evidence="1 2" key="1">
    <citation type="submission" date="2019-11" db="EMBL/GenBank/DDBJ databases">
        <title>Comparative genomics of hydrocarbon-degrading Desulfosarcina strains.</title>
        <authorList>
            <person name="Watanabe M."/>
            <person name="Kojima H."/>
            <person name="Fukui M."/>
        </authorList>
    </citation>
    <scope>NUCLEOTIDE SEQUENCE [LARGE SCALE GENOMIC DNA]</scope>
    <source>
        <strain evidence="2">oXyS1</strain>
    </source>
</reference>
<accession>A0A5K8ADZ1</accession>
<keyword evidence="2" id="KW-1185">Reference proteome</keyword>
<dbReference type="Proteomes" id="UP000422108">
    <property type="component" value="Chromosome"/>
</dbReference>
<gene>
    <name evidence="1" type="ORF">DSCOOX_39360</name>
</gene>
<organism evidence="1 2">
    <name type="scientific">Desulfosarcina ovata subsp. ovata</name>
    <dbReference type="NCBI Taxonomy" id="2752305"/>
    <lineage>
        <taxon>Bacteria</taxon>
        <taxon>Pseudomonadati</taxon>
        <taxon>Thermodesulfobacteriota</taxon>
        <taxon>Desulfobacteria</taxon>
        <taxon>Desulfobacterales</taxon>
        <taxon>Desulfosarcinaceae</taxon>
        <taxon>Desulfosarcina</taxon>
    </lineage>
</organism>
<name>A0A5K8ADZ1_9BACT</name>